<evidence type="ECO:0000256" key="2">
    <source>
        <dbReference type="ARBA" id="ARBA00022553"/>
    </source>
</evidence>
<dbReference type="InterPro" id="IPR036291">
    <property type="entry name" value="NAD(P)-bd_dom_sf"/>
</dbReference>
<evidence type="ECO:0008006" key="7">
    <source>
        <dbReference type="Google" id="ProtNLM"/>
    </source>
</evidence>
<dbReference type="InterPro" id="IPR000873">
    <property type="entry name" value="AMP-dep_synth/lig_dom"/>
</dbReference>
<comment type="caution">
    <text evidence="5">The sequence shown here is derived from an EMBL/GenBank/DDBJ whole genome shotgun (WGS) entry which is preliminary data.</text>
</comment>
<dbReference type="Pfam" id="PF23562">
    <property type="entry name" value="AMP-binding_C_3"/>
    <property type="match status" value="1"/>
</dbReference>
<feature type="domain" description="Thioester reductase (TE)" evidence="4">
    <location>
        <begin position="695"/>
        <end position="918"/>
    </location>
</feature>
<keyword evidence="2" id="KW-0597">Phosphoprotein</keyword>
<dbReference type="Gene3D" id="3.40.50.12780">
    <property type="entry name" value="N-terminal domain of ligase-like"/>
    <property type="match status" value="1"/>
</dbReference>
<dbReference type="Proteomes" id="UP000559256">
    <property type="component" value="Unassembled WGS sequence"/>
</dbReference>
<sequence>MDTSSFKEPPLDGSLAVTQIYDFHLKNSANCPLFVYTTSNGSKKVLTWSVFGHAIHGCAKSVLERLGNPSDDNRTVAILAVDDSISYITQLLGVIRAGFVAFPISTRNSPESVDHLLKVSGARHLYVSADPAMQTLASKALSRSTTTGIKTHPTFTFEDLYDASSREVRAKNTELLPDLVIRNMEEPCVILHSSGTTSFPKAIVYSHSHLLQFAALRLTGEKGKPGQIHAMHHIPMFHAMGITSLARAASAAMVIAVFEPQSPPILPTPEIMIQKIREDGCTIAPAVPTFLETWATDPEAVKLLASLRAVIFAGGPLNQSTGDFLISKGVQLHTIYGGTEFGTVSKMLPEQSLGKNWRYFIFADYFKPHLSVWDEEEKVYELYAMEDGASTYCPIVITDTIEGKRGYATNDLIVRHPTEPDLWRVYGRSDDQIMLSTGEKTNPGPIESIFTQDPRILGAVMFGRGRFNNGIILLLAPSCIVDPKDQTAVEEFKDSIANIVQAANNFAPTHSKIYREMILIADPEKEFEFTLKGTPRRHSIIAGHAVEIEKAYEEFSRSTAGTDVKSLSWDYGSILQWISKLFDSVTGQKVPLGVDVFHYGFDSLHAVRLRNIIYNVVTQLFGDEFASQSVPLNLIYQCPTAEKLARYLTESKVSRVLKHLSSTEVMNDLVRELSTGLDHVSERSASSLEKETVLLTGSTGSLGCQILERLCHRNDVVRIYALNRSGTTDLRTRQQNALREHGIDPHILDCKSVELVTVDLTTPNFGMRNDLYNEMVSSVTLIIHNAWPVQFNYSLESFKPALKSVRSLVDFAKQCSWKPRLIYTSSIAVVGHYKDHQKVPAQPMDDPSVAGNFTYGQAKWISERVLDKAAHFGILDVTIIRIGQLCGAPNGMWNPQEWFPSICQVSKSVGSFPNLDTEVAWLPSGVAVSFILDVKDCSVPYLNLCHPTPLSLQPISTIIATLLNVPLIPFREWIGLLSSSPDNLNLKARSAMLLQFLGDAKEIPVESNLDLSLSLAKSPSLERARSSTIGVGDVEKWLTYWKLL</sequence>
<dbReference type="OrthoDB" id="429813at2759"/>
<dbReference type="SUPFAM" id="SSF51735">
    <property type="entry name" value="NAD(P)-binding Rossmann-fold domains"/>
    <property type="match status" value="1"/>
</dbReference>
<evidence type="ECO:0000313" key="6">
    <source>
        <dbReference type="Proteomes" id="UP000559256"/>
    </source>
</evidence>
<dbReference type="Gene3D" id="1.10.1200.10">
    <property type="entry name" value="ACP-like"/>
    <property type="match status" value="1"/>
</dbReference>
<accession>A0A8H5GSE9</accession>
<name>A0A8H5GSE9_9AGAR</name>
<organism evidence="5 6">
    <name type="scientific">Tetrapyrgos nigripes</name>
    <dbReference type="NCBI Taxonomy" id="182062"/>
    <lineage>
        <taxon>Eukaryota</taxon>
        <taxon>Fungi</taxon>
        <taxon>Dikarya</taxon>
        <taxon>Basidiomycota</taxon>
        <taxon>Agaricomycotina</taxon>
        <taxon>Agaricomycetes</taxon>
        <taxon>Agaricomycetidae</taxon>
        <taxon>Agaricales</taxon>
        <taxon>Marasmiineae</taxon>
        <taxon>Marasmiaceae</taxon>
        <taxon>Tetrapyrgos</taxon>
    </lineage>
</organism>
<dbReference type="SUPFAM" id="SSF56801">
    <property type="entry name" value="Acetyl-CoA synthetase-like"/>
    <property type="match status" value="1"/>
</dbReference>
<dbReference type="PROSITE" id="PS00455">
    <property type="entry name" value="AMP_BINDING"/>
    <property type="match status" value="1"/>
</dbReference>
<dbReference type="InterPro" id="IPR020845">
    <property type="entry name" value="AMP-binding_CS"/>
</dbReference>
<gene>
    <name evidence="5" type="ORF">D9758_006891</name>
</gene>
<dbReference type="EMBL" id="JAACJM010000011">
    <property type="protein sequence ID" value="KAF5370381.1"/>
    <property type="molecule type" value="Genomic_DNA"/>
</dbReference>
<dbReference type="PANTHER" id="PTHR43439:SF2">
    <property type="entry name" value="ENZYME, PUTATIVE (JCVI)-RELATED"/>
    <property type="match status" value="1"/>
</dbReference>
<keyword evidence="1" id="KW-0596">Phosphopantetheine</keyword>
<dbReference type="AlphaFoldDB" id="A0A8H5GSE9"/>
<keyword evidence="6" id="KW-1185">Reference proteome</keyword>
<dbReference type="PANTHER" id="PTHR43439">
    <property type="entry name" value="PHENYLACETATE-COENZYME A LIGASE"/>
    <property type="match status" value="1"/>
</dbReference>
<evidence type="ECO:0000259" key="4">
    <source>
        <dbReference type="Pfam" id="PF07993"/>
    </source>
</evidence>
<evidence type="ECO:0000259" key="3">
    <source>
        <dbReference type="Pfam" id="PF00501"/>
    </source>
</evidence>
<proteinExistence type="predicted"/>
<dbReference type="InterPro" id="IPR013120">
    <property type="entry name" value="FAR_NAD-bd"/>
</dbReference>
<dbReference type="Pfam" id="PF00501">
    <property type="entry name" value="AMP-binding"/>
    <property type="match status" value="1"/>
</dbReference>
<dbReference type="Pfam" id="PF07993">
    <property type="entry name" value="NAD_binding_4"/>
    <property type="match status" value="1"/>
</dbReference>
<dbReference type="InterPro" id="IPR042099">
    <property type="entry name" value="ANL_N_sf"/>
</dbReference>
<dbReference type="InterPro" id="IPR006162">
    <property type="entry name" value="Ppantetheine_attach_site"/>
</dbReference>
<reference evidence="5 6" key="1">
    <citation type="journal article" date="2020" name="ISME J.">
        <title>Uncovering the hidden diversity of litter-decomposition mechanisms in mushroom-forming fungi.</title>
        <authorList>
            <person name="Floudas D."/>
            <person name="Bentzer J."/>
            <person name="Ahren D."/>
            <person name="Johansson T."/>
            <person name="Persson P."/>
            <person name="Tunlid A."/>
        </authorList>
    </citation>
    <scope>NUCLEOTIDE SEQUENCE [LARGE SCALE GENOMIC DNA]</scope>
    <source>
        <strain evidence="5 6">CBS 291.85</strain>
    </source>
</reference>
<protein>
    <recommendedName>
        <fullName evidence="7">Acetyl-CoA synthetase-like protein</fullName>
    </recommendedName>
</protein>
<evidence type="ECO:0000313" key="5">
    <source>
        <dbReference type="EMBL" id="KAF5370381.1"/>
    </source>
</evidence>
<dbReference type="InterPro" id="IPR051414">
    <property type="entry name" value="Adenylate-forming_Reductase"/>
</dbReference>
<dbReference type="InterPro" id="IPR036736">
    <property type="entry name" value="ACP-like_sf"/>
</dbReference>
<dbReference type="PROSITE" id="PS00012">
    <property type="entry name" value="PHOSPHOPANTETHEINE"/>
    <property type="match status" value="1"/>
</dbReference>
<evidence type="ECO:0000256" key="1">
    <source>
        <dbReference type="ARBA" id="ARBA00022450"/>
    </source>
</evidence>
<dbReference type="Gene3D" id="3.40.50.720">
    <property type="entry name" value="NAD(P)-binding Rossmann-like Domain"/>
    <property type="match status" value="1"/>
</dbReference>
<feature type="domain" description="AMP-dependent synthetase/ligase" evidence="3">
    <location>
        <begin position="41"/>
        <end position="347"/>
    </location>
</feature>
<dbReference type="SUPFAM" id="SSF47336">
    <property type="entry name" value="ACP-like"/>
    <property type="match status" value="1"/>
</dbReference>